<dbReference type="InterPro" id="IPR015797">
    <property type="entry name" value="NUDIX_hydrolase-like_dom_sf"/>
</dbReference>
<dbReference type="GO" id="GO:0016787">
    <property type="term" value="F:hydrolase activity"/>
    <property type="evidence" value="ECO:0007669"/>
    <property type="project" value="UniProtKB-KW"/>
</dbReference>
<evidence type="ECO:0000256" key="3">
    <source>
        <dbReference type="ARBA" id="ARBA00022801"/>
    </source>
</evidence>
<keyword evidence="7" id="KW-1185">Reference proteome</keyword>
<feature type="domain" description="Nudix hydrolase" evidence="5">
    <location>
        <begin position="45"/>
        <end position="173"/>
    </location>
</feature>
<dbReference type="InterPro" id="IPR020476">
    <property type="entry name" value="Nudix_hydrolase"/>
</dbReference>
<gene>
    <name evidence="6" type="ORF">ACFYXI_37625</name>
</gene>
<accession>A0ABW6T220</accession>
<dbReference type="SUPFAM" id="SSF55811">
    <property type="entry name" value="Nudix"/>
    <property type="match status" value="1"/>
</dbReference>
<dbReference type="RefSeq" id="WP_387417506.1">
    <property type="nucleotide sequence ID" value="NZ_JBIASD010000044.1"/>
</dbReference>
<name>A0ABW6T220_9ACTN</name>
<dbReference type="PRINTS" id="PR00502">
    <property type="entry name" value="NUDIXFAMILY"/>
</dbReference>
<dbReference type="PANTHER" id="PTHR11839">
    <property type="entry name" value="UDP/ADP-SUGAR PYROPHOSPHATASE"/>
    <property type="match status" value="1"/>
</dbReference>
<evidence type="ECO:0000256" key="2">
    <source>
        <dbReference type="ARBA" id="ARBA00005582"/>
    </source>
</evidence>
<dbReference type="PROSITE" id="PS51462">
    <property type="entry name" value="NUDIX"/>
    <property type="match status" value="1"/>
</dbReference>
<dbReference type="EC" id="3.6.-.-" evidence="6"/>
<comment type="caution">
    <text evidence="6">The sequence shown here is derived from an EMBL/GenBank/DDBJ whole genome shotgun (WGS) entry which is preliminary data.</text>
</comment>
<evidence type="ECO:0000256" key="1">
    <source>
        <dbReference type="ARBA" id="ARBA00001946"/>
    </source>
</evidence>
<dbReference type="PROSITE" id="PS00893">
    <property type="entry name" value="NUDIX_BOX"/>
    <property type="match status" value="1"/>
</dbReference>
<dbReference type="CDD" id="cd03424">
    <property type="entry name" value="NUDIX_ADPRase_Nudt5_UGPPase_Nudt14"/>
    <property type="match status" value="1"/>
</dbReference>
<dbReference type="PANTHER" id="PTHR11839:SF18">
    <property type="entry name" value="NUDIX HYDROLASE DOMAIN-CONTAINING PROTEIN"/>
    <property type="match status" value="1"/>
</dbReference>
<comment type="similarity">
    <text evidence="2 4">Belongs to the Nudix hydrolase family.</text>
</comment>
<protein>
    <submittedName>
        <fullName evidence="6">NUDIX hydrolase</fullName>
        <ecNumber evidence="6">3.6.-.-</ecNumber>
    </submittedName>
</protein>
<dbReference type="InterPro" id="IPR000086">
    <property type="entry name" value="NUDIX_hydrolase_dom"/>
</dbReference>
<evidence type="ECO:0000259" key="5">
    <source>
        <dbReference type="PROSITE" id="PS51462"/>
    </source>
</evidence>
<evidence type="ECO:0000256" key="4">
    <source>
        <dbReference type="RuleBase" id="RU003476"/>
    </source>
</evidence>
<evidence type="ECO:0000313" key="7">
    <source>
        <dbReference type="Proteomes" id="UP001602013"/>
    </source>
</evidence>
<dbReference type="Gene3D" id="3.90.79.10">
    <property type="entry name" value="Nucleoside Triphosphate Pyrophosphohydrolase"/>
    <property type="match status" value="1"/>
</dbReference>
<keyword evidence="3 4" id="KW-0378">Hydrolase</keyword>
<dbReference type="Proteomes" id="UP001602013">
    <property type="component" value="Unassembled WGS sequence"/>
</dbReference>
<proteinExistence type="inferred from homology"/>
<reference evidence="6 7" key="1">
    <citation type="submission" date="2024-10" db="EMBL/GenBank/DDBJ databases">
        <title>The Natural Products Discovery Center: Release of the First 8490 Sequenced Strains for Exploring Actinobacteria Biosynthetic Diversity.</title>
        <authorList>
            <person name="Kalkreuter E."/>
            <person name="Kautsar S.A."/>
            <person name="Yang D."/>
            <person name="Bader C.D."/>
            <person name="Teijaro C.N."/>
            <person name="Fluegel L."/>
            <person name="Davis C.M."/>
            <person name="Simpson J.R."/>
            <person name="Lauterbach L."/>
            <person name="Steele A.D."/>
            <person name="Gui C."/>
            <person name="Meng S."/>
            <person name="Li G."/>
            <person name="Viehrig K."/>
            <person name="Ye F."/>
            <person name="Su P."/>
            <person name="Kiefer A.F."/>
            <person name="Nichols A."/>
            <person name="Cepeda A.J."/>
            <person name="Yan W."/>
            <person name="Fan B."/>
            <person name="Jiang Y."/>
            <person name="Adhikari A."/>
            <person name="Zheng C.-J."/>
            <person name="Schuster L."/>
            <person name="Cowan T.M."/>
            <person name="Smanski M.J."/>
            <person name="Chevrette M.G."/>
            <person name="De Carvalho L.P.S."/>
            <person name="Shen B."/>
        </authorList>
    </citation>
    <scope>NUCLEOTIDE SEQUENCE [LARGE SCALE GENOMIC DNA]</scope>
    <source>
        <strain evidence="6 7">NPDC002173</strain>
    </source>
</reference>
<organism evidence="6 7">
    <name type="scientific">Microtetraspora malaysiensis</name>
    <dbReference type="NCBI Taxonomy" id="161358"/>
    <lineage>
        <taxon>Bacteria</taxon>
        <taxon>Bacillati</taxon>
        <taxon>Actinomycetota</taxon>
        <taxon>Actinomycetes</taxon>
        <taxon>Streptosporangiales</taxon>
        <taxon>Streptosporangiaceae</taxon>
        <taxon>Microtetraspora</taxon>
    </lineage>
</organism>
<evidence type="ECO:0000313" key="6">
    <source>
        <dbReference type="EMBL" id="MFF3671320.1"/>
    </source>
</evidence>
<dbReference type="InterPro" id="IPR020084">
    <property type="entry name" value="NUDIX_hydrolase_CS"/>
</dbReference>
<comment type="cofactor">
    <cofactor evidence="1">
        <name>Mg(2+)</name>
        <dbReference type="ChEBI" id="CHEBI:18420"/>
    </cofactor>
</comment>
<dbReference type="EMBL" id="JBIASD010000044">
    <property type="protein sequence ID" value="MFF3671320.1"/>
    <property type="molecule type" value="Genomic_DNA"/>
</dbReference>
<dbReference type="Pfam" id="PF00293">
    <property type="entry name" value="NUDIX"/>
    <property type="match status" value="1"/>
</dbReference>
<sequence>MATNEEQTRWIVHGERLVYDNRWIRLGLVDVEIPDGERFEHHAVHLDRAAIAVVVDEQNRVLMMWRHRFLFDRWGWELPGGLVDAGEDPIATAAREVEEETGYRVKEIEHLVTYQPMAGMVDSQHDLFLARGAELVREPTGEIEADLIEWIPMKEIPDMIARGDIWTSGTLVGLYAARERLNGERAYPVG</sequence>